<proteinExistence type="predicted"/>
<evidence type="ECO:0000313" key="1">
    <source>
        <dbReference type="EMBL" id="GKV34092.1"/>
    </source>
</evidence>
<sequence length="65" mass="7429">MTYFYWSKIPYQCFPPGIRDFAPINPDPTRVAHLEMVGESPSGSCCIHKDANSRPCLNWNKLLIT</sequence>
<dbReference type="AlphaFoldDB" id="A0AAV5LBG2"/>
<gene>
    <name evidence="1" type="ORF">SLEP1_g42511</name>
</gene>
<keyword evidence="2" id="KW-1185">Reference proteome</keyword>
<dbReference type="Proteomes" id="UP001054252">
    <property type="component" value="Unassembled WGS sequence"/>
</dbReference>
<reference evidence="1 2" key="1">
    <citation type="journal article" date="2021" name="Commun. Biol.">
        <title>The genome of Shorea leprosula (Dipterocarpaceae) highlights the ecological relevance of drought in aseasonal tropical rainforests.</title>
        <authorList>
            <person name="Ng K.K.S."/>
            <person name="Kobayashi M.J."/>
            <person name="Fawcett J.A."/>
            <person name="Hatakeyama M."/>
            <person name="Paape T."/>
            <person name="Ng C.H."/>
            <person name="Ang C.C."/>
            <person name="Tnah L.H."/>
            <person name="Lee C.T."/>
            <person name="Nishiyama T."/>
            <person name="Sese J."/>
            <person name="O'Brien M.J."/>
            <person name="Copetti D."/>
            <person name="Mohd Noor M.I."/>
            <person name="Ong R.C."/>
            <person name="Putra M."/>
            <person name="Sireger I.Z."/>
            <person name="Indrioko S."/>
            <person name="Kosugi Y."/>
            <person name="Izuno A."/>
            <person name="Isagi Y."/>
            <person name="Lee S.L."/>
            <person name="Shimizu K.K."/>
        </authorList>
    </citation>
    <scope>NUCLEOTIDE SEQUENCE [LARGE SCALE GENOMIC DNA]</scope>
    <source>
        <strain evidence="1">214</strain>
    </source>
</reference>
<comment type="caution">
    <text evidence="1">The sequence shown here is derived from an EMBL/GenBank/DDBJ whole genome shotgun (WGS) entry which is preliminary data.</text>
</comment>
<protein>
    <submittedName>
        <fullName evidence="1">Uncharacterized protein</fullName>
    </submittedName>
</protein>
<dbReference type="EMBL" id="BPVZ01000104">
    <property type="protein sequence ID" value="GKV34092.1"/>
    <property type="molecule type" value="Genomic_DNA"/>
</dbReference>
<accession>A0AAV5LBG2</accession>
<name>A0AAV5LBG2_9ROSI</name>
<organism evidence="1 2">
    <name type="scientific">Rubroshorea leprosula</name>
    <dbReference type="NCBI Taxonomy" id="152421"/>
    <lineage>
        <taxon>Eukaryota</taxon>
        <taxon>Viridiplantae</taxon>
        <taxon>Streptophyta</taxon>
        <taxon>Embryophyta</taxon>
        <taxon>Tracheophyta</taxon>
        <taxon>Spermatophyta</taxon>
        <taxon>Magnoliopsida</taxon>
        <taxon>eudicotyledons</taxon>
        <taxon>Gunneridae</taxon>
        <taxon>Pentapetalae</taxon>
        <taxon>rosids</taxon>
        <taxon>malvids</taxon>
        <taxon>Malvales</taxon>
        <taxon>Dipterocarpaceae</taxon>
        <taxon>Rubroshorea</taxon>
    </lineage>
</organism>
<evidence type="ECO:0000313" key="2">
    <source>
        <dbReference type="Proteomes" id="UP001054252"/>
    </source>
</evidence>